<evidence type="ECO:0000313" key="3">
    <source>
        <dbReference type="EMBL" id="KAF2197953.1"/>
    </source>
</evidence>
<evidence type="ECO:0000256" key="1">
    <source>
        <dbReference type="ARBA" id="ARBA00009003"/>
    </source>
</evidence>
<gene>
    <name evidence="3" type="ORF">GQ43DRAFT_458172</name>
</gene>
<dbReference type="PANTHER" id="PTHR31834">
    <property type="entry name" value="INITIATION-SPECIFIC ALPHA-1,6-MANNOSYLTRANSFERASE"/>
    <property type="match status" value="1"/>
</dbReference>
<accession>A0A9P4JK29</accession>
<feature type="signal peptide" evidence="2">
    <location>
        <begin position="1"/>
        <end position="23"/>
    </location>
</feature>
<comment type="similarity">
    <text evidence="1">Belongs to the glycosyltransferase 32 family.</text>
</comment>
<dbReference type="Gene3D" id="3.90.550.20">
    <property type="match status" value="1"/>
</dbReference>
<dbReference type="GO" id="GO:0000009">
    <property type="term" value="F:alpha-1,6-mannosyltransferase activity"/>
    <property type="evidence" value="ECO:0007669"/>
    <property type="project" value="InterPro"/>
</dbReference>
<sequence length="314" mass="35140">MCDPRFSFRECPLLLLLFFDAVALGPVAMISSRRPLGLKSLSSTPGNGQSTISTEIPKKIWYKLGPSGLNDKMRGYTDTCIKNNPNYAFEFMTDEEADAYVEKAFAYHPDIVETYLNLTVPILKADLLRYLLLFHQGGIWSDLDVSCEGVPIDQWVPAEYKNASLVVGWEFDVGWGDQFVRQFTTWTIMAKPGNAHIAKVIDDILDDLYQRTAKERISLAEFKVQDTAEVIDLTGPRRFTGSVLKSLELSLHEKIPLPTISNLMEPKLVGDVLILPGYSFASTSNMYGEMEVGPPLVKHHYAGSWKNEHGGESP</sequence>
<evidence type="ECO:0000256" key="2">
    <source>
        <dbReference type="SAM" id="SignalP"/>
    </source>
</evidence>
<feature type="chain" id="PRO_5040128910" description="Initiation-specific alpha-1,6-mannosyltransferase" evidence="2">
    <location>
        <begin position="24"/>
        <end position="314"/>
    </location>
</feature>
<dbReference type="EMBL" id="ML994183">
    <property type="protein sequence ID" value="KAF2197953.1"/>
    <property type="molecule type" value="Genomic_DNA"/>
</dbReference>
<comment type="caution">
    <text evidence="3">The sequence shown here is derived from an EMBL/GenBank/DDBJ whole genome shotgun (WGS) entry which is preliminary data.</text>
</comment>
<keyword evidence="4" id="KW-1185">Reference proteome</keyword>
<dbReference type="InterPro" id="IPR039367">
    <property type="entry name" value="Och1-like"/>
</dbReference>
<dbReference type="SUPFAM" id="SSF53448">
    <property type="entry name" value="Nucleotide-diphospho-sugar transferases"/>
    <property type="match status" value="1"/>
</dbReference>
<dbReference type="PANTHER" id="PTHR31834:SF8">
    <property type="entry name" value="TRANSFERASE, PUTATIVE (AFU_ORTHOLOGUE AFUA_6G14040)-RELATED"/>
    <property type="match status" value="1"/>
</dbReference>
<proteinExistence type="inferred from homology"/>
<dbReference type="OrthoDB" id="409543at2759"/>
<dbReference type="InterPro" id="IPR007577">
    <property type="entry name" value="GlycoTrfase_DXD_sugar-bd_CS"/>
</dbReference>
<protein>
    <recommendedName>
        <fullName evidence="5">Initiation-specific alpha-1,6-mannosyltransferase</fullName>
    </recommendedName>
</protein>
<name>A0A9P4JK29_9PLEO</name>
<dbReference type="Pfam" id="PF04488">
    <property type="entry name" value="Gly_transf_sug"/>
    <property type="match status" value="1"/>
</dbReference>
<dbReference type="GO" id="GO:0000136">
    <property type="term" value="C:mannan polymerase complex"/>
    <property type="evidence" value="ECO:0007669"/>
    <property type="project" value="TreeGrafter"/>
</dbReference>
<evidence type="ECO:0000313" key="4">
    <source>
        <dbReference type="Proteomes" id="UP000799536"/>
    </source>
</evidence>
<organism evidence="3 4">
    <name type="scientific">Delitschia confertaspora ATCC 74209</name>
    <dbReference type="NCBI Taxonomy" id="1513339"/>
    <lineage>
        <taxon>Eukaryota</taxon>
        <taxon>Fungi</taxon>
        <taxon>Dikarya</taxon>
        <taxon>Ascomycota</taxon>
        <taxon>Pezizomycotina</taxon>
        <taxon>Dothideomycetes</taxon>
        <taxon>Pleosporomycetidae</taxon>
        <taxon>Pleosporales</taxon>
        <taxon>Delitschiaceae</taxon>
        <taxon>Delitschia</taxon>
    </lineage>
</organism>
<dbReference type="Proteomes" id="UP000799536">
    <property type="component" value="Unassembled WGS sequence"/>
</dbReference>
<dbReference type="GO" id="GO:0006487">
    <property type="term" value="P:protein N-linked glycosylation"/>
    <property type="evidence" value="ECO:0007669"/>
    <property type="project" value="TreeGrafter"/>
</dbReference>
<reference evidence="3" key="1">
    <citation type="journal article" date="2020" name="Stud. Mycol.">
        <title>101 Dothideomycetes genomes: a test case for predicting lifestyles and emergence of pathogens.</title>
        <authorList>
            <person name="Haridas S."/>
            <person name="Albert R."/>
            <person name="Binder M."/>
            <person name="Bloem J."/>
            <person name="Labutti K."/>
            <person name="Salamov A."/>
            <person name="Andreopoulos B."/>
            <person name="Baker S."/>
            <person name="Barry K."/>
            <person name="Bills G."/>
            <person name="Bluhm B."/>
            <person name="Cannon C."/>
            <person name="Castanera R."/>
            <person name="Culley D."/>
            <person name="Daum C."/>
            <person name="Ezra D."/>
            <person name="Gonzalez J."/>
            <person name="Henrissat B."/>
            <person name="Kuo A."/>
            <person name="Liang C."/>
            <person name="Lipzen A."/>
            <person name="Lutzoni F."/>
            <person name="Magnuson J."/>
            <person name="Mondo S."/>
            <person name="Nolan M."/>
            <person name="Ohm R."/>
            <person name="Pangilinan J."/>
            <person name="Park H.-J."/>
            <person name="Ramirez L."/>
            <person name="Alfaro M."/>
            <person name="Sun H."/>
            <person name="Tritt A."/>
            <person name="Yoshinaga Y."/>
            <person name="Zwiers L.-H."/>
            <person name="Turgeon B."/>
            <person name="Goodwin S."/>
            <person name="Spatafora J."/>
            <person name="Crous P."/>
            <person name="Grigoriev I."/>
        </authorList>
    </citation>
    <scope>NUCLEOTIDE SEQUENCE</scope>
    <source>
        <strain evidence="3">ATCC 74209</strain>
    </source>
</reference>
<dbReference type="AlphaFoldDB" id="A0A9P4JK29"/>
<keyword evidence="2" id="KW-0732">Signal</keyword>
<evidence type="ECO:0008006" key="5">
    <source>
        <dbReference type="Google" id="ProtNLM"/>
    </source>
</evidence>
<dbReference type="InterPro" id="IPR029044">
    <property type="entry name" value="Nucleotide-diphossugar_trans"/>
</dbReference>